<dbReference type="SUPFAM" id="SSF49299">
    <property type="entry name" value="PKD domain"/>
    <property type="match status" value="7"/>
</dbReference>
<comment type="subcellular location">
    <subcellularLocation>
        <location evidence="1">Membrane</location>
        <topology evidence="1">Multi-pass membrane protein</topology>
    </subcellularLocation>
</comment>
<dbReference type="InterPro" id="IPR045828">
    <property type="entry name" value="PKD_Bacteroidetes"/>
</dbReference>
<feature type="signal peptide" evidence="6">
    <location>
        <begin position="1"/>
        <end position="27"/>
    </location>
</feature>
<name>A0A4R2HEY5_9SPHI</name>
<dbReference type="GO" id="GO:0005261">
    <property type="term" value="F:monoatomic cation channel activity"/>
    <property type="evidence" value="ECO:0007669"/>
    <property type="project" value="TreeGrafter"/>
</dbReference>
<keyword evidence="6" id="KW-0732">Signal</keyword>
<comment type="caution">
    <text evidence="8">The sequence shown here is derived from an EMBL/GenBank/DDBJ whole genome shotgun (WGS) entry which is preliminary data.</text>
</comment>
<sequence length="1975" mass="208804">MKTCLKRKWTISALFFGLSLITSVCFSQVNIGTINTGPYTPGSTIAVPFSIANGCTGQGNTFQLYLSDQNGDFSAEKLMGTYTGFYSTYVNGIIPTTGIVPGVGYKVRVKTTQPVSVSTASAAFEIKAGPSVQAKLITSYLNPSNTETFGTCTSRPNNSFIISNESTATAAVTAAIKNESAGSTSTLTFSAPNQNFTADQTHYTIVATATMPDGTIGTKAYLLVNNRTITAFGTSGNNIVCLPLGALEFNVDYTSPAGIQNNFPGNRYTISWGDGSQTAYTLCDIINSSGKVTHPYTRSSCGSNSVTSAGTIYNAFPVTINVSNDFCGTVGTPVSSSAKVVVKPMNAFTFQTPSCTNTDVTFYNTSILGENPDTNTPACAPNNVTYNWFVDGVIEQANKPRSYNLVTRFLTHGVHTIRLESNSSGACNADPVEMQICIQDPPKPEFSLPQTTICAGATLTATDLSVLDNICEAANTYSWIVSPAVTYANGTNASSKEPAFIFTNPGIYTITLNISTPSCGLVSSAPQTVIVNELPTASLSPDITLCNLATYDFNNTTTGPTRTLISGTYQDLADTYTWTVTPAGSGTYSFTNGTTANSKYPSIKFDSYDEYNITVTHKNNCGTVSKTQKLTFSTAPVINAGGDQSLCFTGTSFNLAGSITGTVSTQTWVGGTGDFTPSRNDLNAVYTPTAAEKANGTVNLILRATTTLAPPCNQIDDEIILTIKPDISVTSASRKSICTGKNVDYIPTGLVSGTTFNWTATGSANVTGVTPSGTGMINDVLVNNDPVSNGTVTYTITPQKDGCDGVPFNFIVTVTPNPDVVATAANQTICSSTSSAITLTSALTNVNYTYTSTATGTITGNSNRTVATAANQINDVLINTGTTSGTVTYTIIPVSAGGCTGASTSITITVLPNATLASAGPDESICNASTYTLKGNIPVVGSGKWTVVSAPTPITFDDDTKNNAVISDLVAGNSYTLRWTISDQTCSNSSDDVVIRVNLPSVGGTTGNDLTLCAGANNGTINLTGQVGDILRWEMSIDNGVTWAGLSSRANPYVFSNLTVTSKFRAIVQSFPCSEVQSSETTITINPATVVSNAGANQNLCSGNTVALSGNNPAPNTGLWILVSGQSDVIISDPTLFNTTVTGLVPGQTYRFRWTISGFQSCPPSVSEMTVTYFSPVTNSISTSATPVCFGQSATITGSVPTGGNDTYNYQWQNSTDGMVWSNISNATNKDLTLNVTASAFYRRLVNSNICTSESNSVEVIVLPALTNNTITADQTICIGGAAALLTGSVPSGGNGTYAYQWQTSLNGTTWTDVVGATDINFTPPTPTATIYYRRSVASGSCSAIISNQIKITVNLPAKAEFTYTIDKGCVPFELSTANIRAVAYPDRNATYTWFANNGQIGTGINFPGYTITSENQSVIIKLVVTSSLGCNSDEFSHTFSTQQDVTAAYTQSVVEGCGPLNVRFTNTSNSLTEATFKWDFGNGTTSNLVQPADVVYPADLTGRDITYTVTMEATTPCGVSRQTSTVLVKAAPISVFSPDKTAGCSPFTVTFSNTSPGNNGTYTYDFGDGTTLTKTDKSNVSHTYNTIAVTSYVVKMTATNECGTSESSYTINVAPNDITAELVVNSSQLRGCAPLKVDFFNNTKGANTFVYDFGDGSTVVRNVAPEVVSHTFTKAGKYRVTLYASNDCSNASTFEEIEVLAQPELSFTADKTSGCDGLIVNFKNTSKNAIGYLWDFGDGTTSTAFEPTHTFNGAGKNFIVSLTATNTLGCTNTITLNSPISVVAPPVANFTASPGNEISIPNYSFGFKDISTGSVSWEWTFGDGAVSTLQNPNHTYGNEGTYTVTLKVLNKEGCSSNTFQTVRIIGVPGYLNVPNSFMPASAKNEIRVFKAKGRGIQEWTMSVFNKWGQLLWESSKLDDGAPLEGWDGTYQGKEQPQGVYYWKIAVKFTNGSEWKGMTYDSSPPRKTGVIYLIR</sequence>
<dbReference type="RefSeq" id="WP_132531074.1">
    <property type="nucleotide sequence ID" value="NZ_BMJO01000004.1"/>
</dbReference>
<dbReference type="SMART" id="SM00089">
    <property type="entry name" value="PKD"/>
    <property type="match status" value="7"/>
</dbReference>
<evidence type="ECO:0000256" key="1">
    <source>
        <dbReference type="ARBA" id="ARBA00004141"/>
    </source>
</evidence>
<evidence type="ECO:0000256" key="3">
    <source>
        <dbReference type="ARBA" id="ARBA00022737"/>
    </source>
</evidence>
<dbReference type="GO" id="GO:0006816">
    <property type="term" value="P:calcium ion transport"/>
    <property type="evidence" value="ECO:0007669"/>
    <property type="project" value="TreeGrafter"/>
</dbReference>
<dbReference type="Pfam" id="PF00801">
    <property type="entry name" value="PKD"/>
    <property type="match status" value="1"/>
</dbReference>
<keyword evidence="4" id="KW-1133">Transmembrane helix</keyword>
<gene>
    <name evidence="8" type="ORF">EV200_103212</name>
</gene>
<keyword evidence="5" id="KW-0472">Membrane</keyword>
<evidence type="ECO:0000313" key="8">
    <source>
        <dbReference type="EMBL" id="TCO26880.1"/>
    </source>
</evidence>
<dbReference type="InterPro" id="IPR013783">
    <property type="entry name" value="Ig-like_fold"/>
</dbReference>
<protein>
    <submittedName>
        <fullName evidence="8">PKD repeat protein</fullName>
    </submittedName>
</protein>
<dbReference type="EMBL" id="SLWO01000003">
    <property type="protein sequence ID" value="TCO26880.1"/>
    <property type="molecule type" value="Genomic_DNA"/>
</dbReference>
<keyword evidence="3" id="KW-0677">Repeat</keyword>
<dbReference type="OrthoDB" id="7794186at2"/>
<dbReference type="Gene3D" id="2.60.40.10">
    <property type="entry name" value="Immunoglobulins"/>
    <property type="match status" value="8"/>
</dbReference>
<dbReference type="InterPro" id="IPR000601">
    <property type="entry name" value="PKD_dom"/>
</dbReference>
<evidence type="ECO:0000256" key="4">
    <source>
        <dbReference type="ARBA" id="ARBA00022989"/>
    </source>
</evidence>
<dbReference type="PROSITE" id="PS50093">
    <property type="entry name" value="PKD"/>
    <property type="match status" value="5"/>
</dbReference>
<dbReference type="Pfam" id="PF19406">
    <property type="entry name" value="PKD_5"/>
    <property type="match status" value="2"/>
</dbReference>
<evidence type="ECO:0000256" key="2">
    <source>
        <dbReference type="ARBA" id="ARBA00022692"/>
    </source>
</evidence>
<evidence type="ECO:0000313" key="9">
    <source>
        <dbReference type="Proteomes" id="UP000295684"/>
    </source>
</evidence>
<dbReference type="PANTHER" id="PTHR46730:SF4">
    <property type="entry name" value="POLYCYSTIC KIDNEY DISEASE PROTEIN 1-LIKE 1"/>
    <property type="match status" value="1"/>
</dbReference>
<dbReference type="Pfam" id="PF13585">
    <property type="entry name" value="CHU_C"/>
    <property type="match status" value="1"/>
</dbReference>
<feature type="domain" description="PKD" evidence="7">
    <location>
        <begin position="1727"/>
        <end position="1788"/>
    </location>
</feature>
<dbReference type="CDD" id="cd00146">
    <property type="entry name" value="PKD"/>
    <property type="match status" value="4"/>
</dbReference>
<evidence type="ECO:0000256" key="5">
    <source>
        <dbReference type="ARBA" id="ARBA00023136"/>
    </source>
</evidence>
<evidence type="ECO:0000259" key="7">
    <source>
        <dbReference type="PROSITE" id="PS50093"/>
    </source>
</evidence>
<feature type="domain" description="PKD" evidence="7">
    <location>
        <begin position="1446"/>
        <end position="1536"/>
    </location>
</feature>
<dbReference type="Proteomes" id="UP000295684">
    <property type="component" value="Unassembled WGS sequence"/>
</dbReference>
<organism evidence="8 9">
    <name type="scientific">Pedobacter psychrotolerans</name>
    <dbReference type="NCBI Taxonomy" id="1843235"/>
    <lineage>
        <taxon>Bacteria</taxon>
        <taxon>Pseudomonadati</taxon>
        <taxon>Bacteroidota</taxon>
        <taxon>Sphingobacteriia</taxon>
        <taxon>Sphingobacteriales</taxon>
        <taxon>Sphingobacteriaceae</taxon>
        <taxon>Pedobacter</taxon>
    </lineage>
</organism>
<dbReference type="Pfam" id="PF18911">
    <property type="entry name" value="PKD_4"/>
    <property type="match status" value="3"/>
</dbReference>
<evidence type="ECO:0000256" key="6">
    <source>
        <dbReference type="SAM" id="SignalP"/>
    </source>
</evidence>
<feature type="domain" description="PKD" evidence="7">
    <location>
        <begin position="1649"/>
        <end position="1700"/>
    </location>
</feature>
<dbReference type="PANTHER" id="PTHR46730">
    <property type="entry name" value="POLYCYSTIN-1"/>
    <property type="match status" value="1"/>
</dbReference>
<keyword evidence="2" id="KW-0812">Transmembrane</keyword>
<dbReference type="GO" id="GO:0005886">
    <property type="term" value="C:plasma membrane"/>
    <property type="evidence" value="ECO:0007669"/>
    <property type="project" value="TreeGrafter"/>
</dbReference>
<dbReference type="InterPro" id="IPR022409">
    <property type="entry name" value="PKD/Chitinase_dom"/>
</dbReference>
<proteinExistence type="predicted"/>
<feature type="domain" description="PKD" evidence="7">
    <location>
        <begin position="1787"/>
        <end position="1865"/>
    </location>
</feature>
<feature type="chain" id="PRO_5020259012" evidence="6">
    <location>
        <begin position="28"/>
        <end position="1975"/>
    </location>
</feature>
<dbReference type="InterPro" id="IPR035986">
    <property type="entry name" value="PKD_dom_sf"/>
</dbReference>
<accession>A0A4R2HEY5</accession>
<reference evidence="8 9" key="1">
    <citation type="submission" date="2019-03" db="EMBL/GenBank/DDBJ databases">
        <title>Genomic Encyclopedia of Type Strains, Phase IV (KMG-IV): sequencing the most valuable type-strain genomes for metagenomic binning, comparative biology and taxonomic classification.</title>
        <authorList>
            <person name="Goeker M."/>
        </authorList>
    </citation>
    <scope>NUCLEOTIDE SEQUENCE [LARGE SCALE GENOMIC DNA]</scope>
    <source>
        <strain evidence="8 9">DSM 103236</strain>
    </source>
</reference>
<feature type="domain" description="PKD" evidence="7">
    <location>
        <begin position="1533"/>
        <end position="1614"/>
    </location>
</feature>